<dbReference type="EMBL" id="JAJHPV010000004">
    <property type="protein sequence ID" value="MCC6069885.1"/>
    <property type="molecule type" value="Genomic_DNA"/>
</dbReference>
<evidence type="ECO:0000313" key="1">
    <source>
        <dbReference type="EMBL" id="MCC6069885.1"/>
    </source>
</evidence>
<keyword evidence="2" id="KW-1185">Reference proteome</keyword>
<comment type="caution">
    <text evidence="1">The sequence shown here is derived from an EMBL/GenBank/DDBJ whole genome shotgun (WGS) entry which is preliminary data.</text>
</comment>
<gene>
    <name evidence="1" type="ORF">LMJ30_02785</name>
</gene>
<name>A0ABS8INH0_9BURK</name>
<protein>
    <submittedName>
        <fullName evidence="1">Uncharacterized protein</fullName>
    </submittedName>
</protein>
<reference evidence="1 2" key="1">
    <citation type="submission" date="2021-11" db="EMBL/GenBank/DDBJ databases">
        <authorList>
            <person name="Huq M.A."/>
        </authorList>
    </citation>
    <scope>NUCLEOTIDE SEQUENCE [LARGE SCALE GENOMIC DNA]</scope>
    <source>
        <strain evidence="1 2">MAHUQ-52</strain>
    </source>
</reference>
<accession>A0ABS8INH0</accession>
<dbReference type="Proteomes" id="UP001198701">
    <property type="component" value="Unassembled WGS sequence"/>
</dbReference>
<evidence type="ECO:0000313" key="2">
    <source>
        <dbReference type="Proteomes" id="UP001198701"/>
    </source>
</evidence>
<dbReference type="RefSeq" id="WP_229430813.1">
    <property type="nucleotide sequence ID" value="NZ_JAJHPV010000004.1"/>
</dbReference>
<sequence>MAYEPKQAFHLPIEDFLKLELHLMESRPDAKPEAFVADLVRRWIAIDTQRLALRKNGPPMRGFQWKNVFLPEGTRLRTSYRHAAEFAKVVGDHIVSDEGARLTPSLFANRHTKGRNAWRFVWLRFPGDDYWSRATDCRRRFDDLAQTKTETTGAA</sequence>
<proteinExistence type="predicted"/>
<organism evidence="1 2">
    <name type="scientific">Massilia agrisoli</name>
    <dbReference type="NCBI Taxonomy" id="2892444"/>
    <lineage>
        <taxon>Bacteria</taxon>
        <taxon>Pseudomonadati</taxon>
        <taxon>Pseudomonadota</taxon>
        <taxon>Betaproteobacteria</taxon>
        <taxon>Burkholderiales</taxon>
        <taxon>Oxalobacteraceae</taxon>
        <taxon>Telluria group</taxon>
        <taxon>Massilia</taxon>
    </lineage>
</organism>